<dbReference type="SUPFAM" id="SSF54236">
    <property type="entry name" value="Ubiquitin-like"/>
    <property type="match status" value="1"/>
</dbReference>
<organism evidence="5">
    <name type="scientific">Craspedostauros australis</name>
    <dbReference type="NCBI Taxonomy" id="1486917"/>
    <lineage>
        <taxon>Eukaryota</taxon>
        <taxon>Sar</taxon>
        <taxon>Stramenopiles</taxon>
        <taxon>Ochrophyta</taxon>
        <taxon>Bacillariophyta</taxon>
        <taxon>Bacillariophyceae</taxon>
        <taxon>Bacillariophycidae</taxon>
        <taxon>Naviculales</taxon>
        <taxon>Naviculaceae</taxon>
        <taxon>Craspedostauros</taxon>
    </lineage>
</organism>
<evidence type="ECO:0000256" key="2">
    <source>
        <dbReference type="ARBA" id="ARBA00022786"/>
    </source>
</evidence>
<dbReference type="GO" id="GO:0034727">
    <property type="term" value="P:piecemeal microautophagy of the nucleus"/>
    <property type="evidence" value="ECO:0007669"/>
    <property type="project" value="TreeGrafter"/>
</dbReference>
<dbReference type="AlphaFoldDB" id="A0A7R9WT85"/>
<dbReference type="InterPro" id="IPR029071">
    <property type="entry name" value="Ubiquitin-like_domsf"/>
</dbReference>
<evidence type="ECO:0000256" key="3">
    <source>
        <dbReference type="ARBA" id="ARBA00023006"/>
    </source>
</evidence>
<dbReference type="GO" id="GO:0034274">
    <property type="term" value="C:Atg12-Atg5-Atg16 complex"/>
    <property type="evidence" value="ECO:0007669"/>
    <property type="project" value="TreeGrafter"/>
</dbReference>
<proteinExistence type="inferred from homology"/>
<dbReference type="InterPro" id="IPR007242">
    <property type="entry name" value="Atg12"/>
</dbReference>
<dbReference type="CDD" id="cd01612">
    <property type="entry name" value="Ubl_ATG12"/>
    <property type="match status" value="1"/>
</dbReference>
<dbReference type="GO" id="GO:0061723">
    <property type="term" value="P:glycophagy"/>
    <property type="evidence" value="ECO:0007669"/>
    <property type="project" value="TreeGrafter"/>
</dbReference>
<comment type="similarity">
    <text evidence="4">Belongs to the ATG12 family.</text>
</comment>
<accession>A0A7R9WT85</accession>
<dbReference type="GO" id="GO:0019776">
    <property type="term" value="F:Atg8-family ligase activity"/>
    <property type="evidence" value="ECO:0007669"/>
    <property type="project" value="TreeGrafter"/>
</dbReference>
<dbReference type="GO" id="GO:0000422">
    <property type="term" value="P:autophagy of mitochondrion"/>
    <property type="evidence" value="ECO:0007669"/>
    <property type="project" value="TreeGrafter"/>
</dbReference>
<evidence type="ECO:0000313" key="5">
    <source>
        <dbReference type="EMBL" id="CAD8334722.1"/>
    </source>
</evidence>
<comment type="subunit">
    <text evidence="4">Forms a conjugate with ATG5.</text>
</comment>
<protein>
    <recommendedName>
        <fullName evidence="4">Ubiquitin-like protein ATG12</fullName>
    </recommendedName>
</protein>
<sequence length="105" mass="11584">MDTMNSAGSGSIAAQSPKVKVHFVPVGSAPILKKSKIQMNPDLRFFAVHAFLKKILELPDHQPLFLYCSSSFSPGPEELLADLRTNFANARSQLIVHYSLQEAWG</sequence>
<dbReference type="Pfam" id="PF04110">
    <property type="entry name" value="APG12"/>
    <property type="match status" value="1"/>
</dbReference>
<dbReference type="GO" id="GO:0034045">
    <property type="term" value="C:phagophore assembly site membrane"/>
    <property type="evidence" value="ECO:0007669"/>
    <property type="project" value="TreeGrafter"/>
</dbReference>
<evidence type="ECO:0000256" key="1">
    <source>
        <dbReference type="ARBA" id="ARBA00022499"/>
    </source>
</evidence>
<dbReference type="GO" id="GO:0097352">
    <property type="term" value="P:autophagosome maturation"/>
    <property type="evidence" value="ECO:0007669"/>
    <property type="project" value="TreeGrafter"/>
</dbReference>
<dbReference type="GO" id="GO:0000045">
    <property type="term" value="P:autophagosome assembly"/>
    <property type="evidence" value="ECO:0007669"/>
    <property type="project" value="InterPro"/>
</dbReference>
<dbReference type="PANTHER" id="PTHR13385:SF0">
    <property type="entry name" value="UBIQUITIN-LIKE PROTEIN ATG12"/>
    <property type="match status" value="1"/>
</dbReference>
<name>A0A7R9WT85_9STRA</name>
<keyword evidence="2 4" id="KW-0833">Ubl conjugation pathway</keyword>
<keyword evidence="3 4" id="KW-0072">Autophagy</keyword>
<dbReference type="PANTHER" id="PTHR13385">
    <property type="entry name" value="AUTOPHAGY PROTEIN 12"/>
    <property type="match status" value="1"/>
</dbReference>
<evidence type="ECO:0000256" key="4">
    <source>
        <dbReference type="RuleBase" id="RU361201"/>
    </source>
</evidence>
<dbReference type="Gene3D" id="3.10.20.90">
    <property type="entry name" value="Phosphatidylinositol 3-kinase Catalytic Subunit, Chain A, domain 1"/>
    <property type="match status" value="1"/>
</dbReference>
<dbReference type="EMBL" id="HBEF01010816">
    <property type="protein sequence ID" value="CAD8334722.1"/>
    <property type="molecule type" value="Transcribed_RNA"/>
</dbReference>
<keyword evidence="1 4" id="KW-1017">Isopeptide bond</keyword>
<dbReference type="GO" id="GO:0000421">
    <property type="term" value="C:autophagosome membrane"/>
    <property type="evidence" value="ECO:0007669"/>
    <property type="project" value="TreeGrafter"/>
</dbReference>
<gene>
    <name evidence="5" type="ORF">CAUS1442_LOCUS6827</name>
</gene>
<reference evidence="5" key="1">
    <citation type="submission" date="2021-01" db="EMBL/GenBank/DDBJ databases">
        <authorList>
            <person name="Corre E."/>
            <person name="Pelletier E."/>
            <person name="Niang G."/>
            <person name="Scheremetjew M."/>
            <person name="Finn R."/>
            <person name="Kale V."/>
            <person name="Holt S."/>
            <person name="Cochrane G."/>
            <person name="Meng A."/>
            <person name="Brown T."/>
            <person name="Cohen L."/>
        </authorList>
    </citation>
    <scope>NUCLEOTIDE SEQUENCE</scope>
    <source>
        <strain evidence="5">CCMP3328</strain>
    </source>
</reference>